<organism evidence="1 2">
    <name type="scientific">Auriscalpium vulgare</name>
    <dbReference type="NCBI Taxonomy" id="40419"/>
    <lineage>
        <taxon>Eukaryota</taxon>
        <taxon>Fungi</taxon>
        <taxon>Dikarya</taxon>
        <taxon>Basidiomycota</taxon>
        <taxon>Agaricomycotina</taxon>
        <taxon>Agaricomycetes</taxon>
        <taxon>Russulales</taxon>
        <taxon>Auriscalpiaceae</taxon>
        <taxon>Auriscalpium</taxon>
    </lineage>
</organism>
<sequence>MLVFSAVLLTFGYPALGALYSNPTDLPSTSYDYVVVGAGVGGGVIAGRLAELQNVRVLLIEAGPDNRGLEAVAVPFLCTTLSPNTVYDWNYTTTPQTGLFGRSIAYPRGRLLGGSSSTNYLGWTRGSQDDYDRMARASGDERWSWKALEPMFRKVEQLLPPPDGHNTAGQIDPSVHGRAGPLGVVVGSSLPIDDMVINVTKQLPEFPFNLDMNSGKPIGLGYSQASMRNGSRESSATAYIHPALAAANLRLDVLVNAHVTKLLQTGHEDGLPALRGVQFAAVGNATFHTVNATREVILSAGAVATPQILMLSGIGNATHLNATGIVPLVHLPAVGQNLQDHVSLRSIFLVNSTDITYDDLHRNAALNATMMSAWERTRSGNYSSPPTAQIGWFKVPRDALGSLGDASAGPTSPHYEIVFVDGYSGASVPETGRYLSIVSVVVSPSARGSITLASASPFANPVIDLAFLSTPADILVAREAVKAVQRLAAAPAFKDYIVAPVGAFANVSTDDQIDAYVRGNSDSLWHPAGTARMAPFGSSEGVVNPDLTVKKMRGLRVVDTSIYPFIPAAHLQAGLYAVAEQAANIIKASVHRP</sequence>
<evidence type="ECO:0000313" key="1">
    <source>
        <dbReference type="EMBL" id="KAI0040462.1"/>
    </source>
</evidence>
<dbReference type="Proteomes" id="UP000814033">
    <property type="component" value="Unassembled WGS sequence"/>
</dbReference>
<reference evidence="1" key="2">
    <citation type="journal article" date="2022" name="New Phytol.">
        <title>Evolutionary transition to the ectomycorrhizal habit in the genomes of a hyperdiverse lineage of mushroom-forming fungi.</title>
        <authorList>
            <person name="Looney B."/>
            <person name="Miyauchi S."/>
            <person name="Morin E."/>
            <person name="Drula E."/>
            <person name="Courty P.E."/>
            <person name="Kohler A."/>
            <person name="Kuo A."/>
            <person name="LaButti K."/>
            <person name="Pangilinan J."/>
            <person name="Lipzen A."/>
            <person name="Riley R."/>
            <person name="Andreopoulos W."/>
            <person name="He G."/>
            <person name="Johnson J."/>
            <person name="Nolan M."/>
            <person name="Tritt A."/>
            <person name="Barry K.W."/>
            <person name="Grigoriev I.V."/>
            <person name="Nagy L.G."/>
            <person name="Hibbett D."/>
            <person name="Henrissat B."/>
            <person name="Matheny P.B."/>
            <person name="Labbe J."/>
            <person name="Martin F.M."/>
        </authorList>
    </citation>
    <scope>NUCLEOTIDE SEQUENCE</scope>
    <source>
        <strain evidence="1">FP105234-sp</strain>
    </source>
</reference>
<proteinExistence type="predicted"/>
<protein>
    <submittedName>
        <fullName evidence="1">GMC oxidoreductase</fullName>
    </submittedName>
</protein>
<gene>
    <name evidence="1" type="ORF">FA95DRAFT_1566376</name>
</gene>
<dbReference type="EMBL" id="MU276194">
    <property type="protein sequence ID" value="KAI0040462.1"/>
    <property type="molecule type" value="Genomic_DNA"/>
</dbReference>
<reference evidence="1" key="1">
    <citation type="submission" date="2021-02" db="EMBL/GenBank/DDBJ databases">
        <authorList>
            <consortium name="DOE Joint Genome Institute"/>
            <person name="Ahrendt S."/>
            <person name="Looney B.P."/>
            <person name="Miyauchi S."/>
            <person name="Morin E."/>
            <person name="Drula E."/>
            <person name="Courty P.E."/>
            <person name="Chicoki N."/>
            <person name="Fauchery L."/>
            <person name="Kohler A."/>
            <person name="Kuo A."/>
            <person name="Labutti K."/>
            <person name="Pangilinan J."/>
            <person name="Lipzen A."/>
            <person name="Riley R."/>
            <person name="Andreopoulos W."/>
            <person name="He G."/>
            <person name="Johnson J."/>
            <person name="Barry K.W."/>
            <person name="Grigoriev I.V."/>
            <person name="Nagy L."/>
            <person name="Hibbett D."/>
            <person name="Henrissat B."/>
            <person name="Matheny P.B."/>
            <person name="Labbe J."/>
            <person name="Martin F."/>
        </authorList>
    </citation>
    <scope>NUCLEOTIDE SEQUENCE</scope>
    <source>
        <strain evidence="1">FP105234-sp</strain>
    </source>
</reference>
<evidence type="ECO:0000313" key="2">
    <source>
        <dbReference type="Proteomes" id="UP000814033"/>
    </source>
</evidence>
<keyword evidence="2" id="KW-1185">Reference proteome</keyword>
<comment type="caution">
    <text evidence="1">The sequence shown here is derived from an EMBL/GenBank/DDBJ whole genome shotgun (WGS) entry which is preliminary data.</text>
</comment>
<accession>A0ACB8R971</accession>
<name>A0ACB8R971_9AGAM</name>